<keyword evidence="1" id="KW-0472">Membrane</keyword>
<evidence type="ECO:0000313" key="2">
    <source>
        <dbReference type="EMBL" id="RVU28198.1"/>
    </source>
</evidence>
<reference evidence="2 3" key="1">
    <citation type="submission" date="2019-01" db="EMBL/GenBank/DDBJ databases">
        <title>Genome sequences of Streptomyces and Rhizobium isolates collected from root and soil.</title>
        <authorList>
            <person name="Chhettri S."/>
            <person name="Sevigny J.L."/>
            <person name="Sen A."/>
            <person name="Ennis N."/>
            <person name="Tisa L."/>
        </authorList>
    </citation>
    <scope>NUCLEOTIDE SEQUENCE [LARGE SCALE GENOMIC DNA]</scope>
    <source>
        <strain evidence="2 3">San01</strain>
    </source>
</reference>
<feature type="transmembrane region" description="Helical" evidence="1">
    <location>
        <begin position="135"/>
        <end position="164"/>
    </location>
</feature>
<feature type="transmembrane region" description="Helical" evidence="1">
    <location>
        <begin position="97"/>
        <end position="123"/>
    </location>
</feature>
<keyword evidence="1" id="KW-0812">Transmembrane</keyword>
<dbReference type="AlphaFoldDB" id="A0A3S2W0L4"/>
<evidence type="ECO:0000256" key="1">
    <source>
        <dbReference type="SAM" id="Phobius"/>
    </source>
</evidence>
<proteinExistence type="predicted"/>
<feature type="transmembrane region" description="Helical" evidence="1">
    <location>
        <begin position="64"/>
        <end position="85"/>
    </location>
</feature>
<feature type="transmembrane region" description="Helical" evidence="1">
    <location>
        <begin position="201"/>
        <end position="220"/>
    </location>
</feature>
<protein>
    <submittedName>
        <fullName evidence="2">Uncharacterized protein</fullName>
    </submittedName>
</protein>
<accession>A0A3S2W0L4</accession>
<sequence length="239" mass="25848">MGPIHTARRVFKPSRPGIIDDPFVARIQKIRTLVGLGAVVWVSMSTNLAHSVGDVANDRADQSWLSFLMLSVTFPVAVGVLLALASPTARRELLRRAGRCFGAIVALFAAVAVFPASVLTGFYNGRFATTPLMTVVTYTAIVLTLVWVLPFIVWGLGLALTHVFRTADIHETVPPLLAITLVWEMAAIDVFTGAYPGVPGALRALLILGAPLSVTAVGLWELHRLRAHHNIAVRDVLMR</sequence>
<dbReference type="OrthoDB" id="4217684at2"/>
<gene>
    <name evidence="2" type="ORF">EOT10_06800</name>
</gene>
<dbReference type="EMBL" id="RZYA01000002">
    <property type="protein sequence ID" value="RVU28198.1"/>
    <property type="molecule type" value="Genomic_DNA"/>
</dbReference>
<keyword evidence="3" id="KW-1185">Reference proteome</keyword>
<evidence type="ECO:0000313" key="3">
    <source>
        <dbReference type="Proteomes" id="UP000283128"/>
    </source>
</evidence>
<name>A0A3S2W0L4_9ACTN</name>
<feature type="transmembrane region" description="Helical" evidence="1">
    <location>
        <begin position="33"/>
        <end position="52"/>
    </location>
</feature>
<organism evidence="2 3">
    <name type="scientific">Streptomyces antnestii</name>
    <dbReference type="NCBI Taxonomy" id="2494256"/>
    <lineage>
        <taxon>Bacteria</taxon>
        <taxon>Bacillati</taxon>
        <taxon>Actinomycetota</taxon>
        <taxon>Actinomycetes</taxon>
        <taxon>Kitasatosporales</taxon>
        <taxon>Streptomycetaceae</taxon>
        <taxon>Streptomyces</taxon>
    </lineage>
</organism>
<dbReference type="Proteomes" id="UP000283128">
    <property type="component" value="Unassembled WGS sequence"/>
</dbReference>
<feature type="transmembrane region" description="Helical" evidence="1">
    <location>
        <begin position="176"/>
        <end position="195"/>
    </location>
</feature>
<comment type="caution">
    <text evidence="2">The sequence shown here is derived from an EMBL/GenBank/DDBJ whole genome shotgun (WGS) entry which is preliminary data.</text>
</comment>
<keyword evidence="1" id="KW-1133">Transmembrane helix</keyword>